<evidence type="ECO:0000256" key="1">
    <source>
        <dbReference type="SAM" id="MobiDB-lite"/>
    </source>
</evidence>
<evidence type="ECO:0000313" key="2">
    <source>
        <dbReference type="EMBL" id="HGG02396.1"/>
    </source>
</evidence>
<reference evidence="2" key="1">
    <citation type="journal article" date="2020" name="mSystems">
        <title>Genome- and Community-Level Interaction Insights into Carbon Utilization and Element Cycling Functions of Hydrothermarchaeota in Hydrothermal Sediment.</title>
        <authorList>
            <person name="Zhou Z."/>
            <person name="Liu Y."/>
            <person name="Xu W."/>
            <person name="Pan J."/>
            <person name="Luo Z.H."/>
            <person name="Li M."/>
        </authorList>
    </citation>
    <scope>NUCLEOTIDE SEQUENCE [LARGE SCALE GENOMIC DNA]</scope>
    <source>
        <strain evidence="2">SpSt-374</strain>
    </source>
</reference>
<protein>
    <recommendedName>
        <fullName evidence="3">Late competence development ComFB family protein</fullName>
    </recommendedName>
</protein>
<dbReference type="InterPro" id="IPR019657">
    <property type="entry name" value="ComFB"/>
</dbReference>
<name>A0A7C3VTQ7_9CYAN</name>
<evidence type="ECO:0008006" key="3">
    <source>
        <dbReference type="Google" id="ProtNLM"/>
    </source>
</evidence>
<dbReference type="EMBL" id="DSPX01000179">
    <property type="protein sequence ID" value="HGG02396.1"/>
    <property type="molecule type" value="Genomic_DNA"/>
</dbReference>
<dbReference type="Pfam" id="PF10719">
    <property type="entry name" value="ComFB"/>
    <property type="match status" value="1"/>
</dbReference>
<gene>
    <name evidence="2" type="ORF">ENR15_17565</name>
</gene>
<organism evidence="2">
    <name type="scientific">Planktothricoides sp. SpSt-374</name>
    <dbReference type="NCBI Taxonomy" id="2282167"/>
    <lineage>
        <taxon>Bacteria</taxon>
        <taxon>Bacillati</taxon>
        <taxon>Cyanobacteriota</taxon>
        <taxon>Cyanophyceae</taxon>
        <taxon>Oscillatoriophycideae</taxon>
        <taxon>Oscillatoriales</taxon>
        <taxon>Oscillatoriaceae</taxon>
        <taxon>Planktothricoides</taxon>
    </lineage>
</organism>
<comment type="caution">
    <text evidence="2">The sequence shown here is derived from an EMBL/GenBank/DDBJ whole genome shotgun (WGS) entry which is preliminary data.</text>
</comment>
<feature type="compositionally biased region" description="Polar residues" evidence="1">
    <location>
        <begin position="130"/>
        <end position="144"/>
    </location>
</feature>
<accession>A0A7C3VTQ7</accession>
<proteinExistence type="predicted"/>
<feature type="region of interest" description="Disordered" evidence="1">
    <location>
        <begin position="106"/>
        <end position="150"/>
    </location>
</feature>
<sequence>MSEQKSSHKRQHLYRNAMEQLVAAEARRQVRSLPPKLIASINVEQVIEQATAYALNRLPGLYATSERGWNFQQQKAKEKYGIEIVAAVRQGLAAVQRDPLIPVWNPVEKEEDTVDTTNDLKSKPPAPSPMESSLSMRVKSNGNRRQNEPA</sequence>
<dbReference type="AlphaFoldDB" id="A0A7C3VTQ7"/>